<feature type="binding site" evidence="3">
    <location>
        <position position="12"/>
    </location>
    <ligand>
        <name>a divalent metal cation</name>
        <dbReference type="ChEBI" id="CHEBI:60240"/>
        <label>1</label>
    </ligand>
</feature>
<dbReference type="GO" id="GO:0004536">
    <property type="term" value="F:DNA nuclease activity"/>
    <property type="evidence" value="ECO:0007669"/>
    <property type="project" value="InterPro"/>
</dbReference>
<reference evidence="4 5" key="1">
    <citation type="submission" date="2014-02" db="EMBL/GenBank/DDBJ databases">
        <title>Genome sequence of Ureaplasma diversum strain 246.</title>
        <authorList>
            <person name="Sirand-Pugnet P."/>
            <person name="Breton M."/>
            <person name="Dordet-Frisoni E."/>
            <person name="Baranowski E."/>
            <person name="Barre A."/>
            <person name="Couture C."/>
            <person name="Dupuy V."/>
            <person name="Gaurivaud P."/>
            <person name="Jacob D."/>
            <person name="Lemaitre C."/>
            <person name="Manso-Silvan L."/>
            <person name="Nikolski M."/>
            <person name="Nouvel L.-X."/>
            <person name="Poumarat F."/>
            <person name="Tardy F."/>
            <person name="Thebault P."/>
            <person name="Theil S."/>
            <person name="Citti C."/>
            <person name="Thiaucourt F."/>
            <person name="Blanchard A."/>
        </authorList>
    </citation>
    <scope>NUCLEOTIDE SEQUENCE [LARGE SCALE GENOMIC DNA]</scope>
    <source>
        <strain evidence="4 5">NCTC 246</strain>
    </source>
</reference>
<dbReference type="GO" id="GO:0005829">
    <property type="term" value="C:cytosol"/>
    <property type="evidence" value="ECO:0007669"/>
    <property type="project" value="TreeGrafter"/>
</dbReference>
<evidence type="ECO:0000313" key="4">
    <source>
        <dbReference type="EMBL" id="KEZ24166.1"/>
    </source>
</evidence>
<protein>
    <submittedName>
        <fullName evidence="4">Uncharacterized protein</fullName>
    </submittedName>
</protein>
<keyword evidence="1 3" id="KW-0479">Metal-binding</keyword>
<evidence type="ECO:0000256" key="3">
    <source>
        <dbReference type="PIRSR" id="PIRSR005902-1"/>
    </source>
</evidence>
<dbReference type="Proteomes" id="UP000028537">
    <property type="component" value="Unassembled WGS sequence"/>
</dbReference>
<dbReference type="InterPro" id="IPR001130">
    <property type="entry name" value="TatD-like"/>
</dbReference>
<dbReference type="Pfam" id="PF01026">
    <property type="entry name" value="TatD_DNase"/>
    <property type="match status" value="1"/>
</dbReference>
<name>A0A084F1S4_9BACT</name>
<dbReference type="PANTHER" id="PTHR46124:SF2">
    <property type="entry name" value="D-AMINOACYL-TRNA DEACYLASE"/>
    <property type="match status" value="1"/>
</dbReference>
<feature type="binding site" evidence="3">
    <location>
        <position position="10"/>
    </location>
    <ligand>
        <name>a divalent metal cation</name>
        <dbReference type="ChEBI" id="CHEBI:60240"/>
        <label>1</label>
    </ligand>
</feature>
<dbReference type="Gene3D" id="3.20.20.140">
    <property type="entry name" value="Metal-dependent hydrolases"/>
    <property type="match status" value="1"/>
</dbReference>
<dbReference type="PROSITE" id="PS01091">
    <property type="entry name" value="TATD_3"/>
    <property type="match status" value="1"/>
</dbReference>
<dbReference type="CDD" id="cd01310">
    <property type="entry name" value="TatD_DNAse"/>
    <property type="match status" value="1"/>
</dbReference>
<keyword evidence="5" id="KW-1185">Reference proteome</keyword>
<dbReference type="GO" id="GO:0016788">
    <property type="term" value="F:hydrolase activity, acting on ester bonds"/>
    <property type="evidence" value="ECO:0007669"/>
    <property type="project" value="InterPro"/>
</dbReference>
<sequence length="262" mass="29826">MKKTTLIDTHTHTNIEPLTQEFDQIAKECLDQQIGFNIVGVDLATSKLAIKQSKQYDHLMCSVGIHPTEFKELNDDIIDQLDQLIADNLDVISSIGECGLDYYHQPYDKNLQKEFFIKQINLAKKYNKALMMHIRDAHDDAIALLKEQQVKNAIIHCFTDKSSYIDQYNELGCYISFPGVITFKPTANNNILDLYEAVKKTPLDKILVETDAPYLTPAPYRGKVNYPQYVQHTATTIAKILNKSVEEIKAITTANAKRVFNI</sequence>
<accession>A0A084F1S4</accession>
<dbReference type="NCBIfam" id="TIGR00010">
    <property type="entry name" value="YchF/TatD family DNA exonuclease"/>
    <property type="match status" value="1"/>
</dbReference>
<evidence type="ECO:0000256" key="1">
    <source>
        <dbReference type="ARBA" id="ARBA00022723"/>
    </source>
</evidence>
<gene>
    <name evidence="4" type="ORF">UDIV_0520</name>
</gene>
<proteinExistence type="predicted"/>
<dbReference type="OrthoDB" id="9810005at2"/>
<dbReference type="RefSeq" id="WP_038101569.1">
    <property type="nucleotide sequence ID" value="NZ_JFDP01000002.1"/>
</dbReference>
<feature type="binding site" evidence="3">
    <location>
        <position position="133"/>
    </location>
    <ligand>
        <name>a divalent metal cation</name>
        <dbReference type="ChEBI" id="CHEBI:60240"/>
        <label>2</label>
    </ligand>
</feature>
<dbReference type="InterPro" id="IPR015991">
    <property type="entry name" value="TatD/YcfH-like"/>
</dbReference>
<dbReference type="PANTHER" id="PTHR46124">
    <property type="entry name" value="D-AMINOACYL-TRNA DEACYLASE"/>
    <property type="match status" value="1"/>
</dbReference>
<organism evidence="4 5">
    <name type="scientific">Ureaplasma diversum NCTC 246</name>
    <dbReference type="NCBI Taxonomy" id="1188241"/>
    <lineage>
        <taxon>Bacteria</taxon>
        <taxon>Bacillati</taxon>
        <taxon>Mycoplasmatota</taxon>
        <taxon>Mycoplasmoidales</taxon>
        <taxon>Mycoplasmoidaceae</taxon>
        <taxon>Ureaplasma</taxon>
    </lineage>
</organism>
<evidence type="ECO:0000256" key="2">
    <source>
        <dbReference type="ARBA" id="ARBA00022801"/>
    </source>
</evidence>
<dbReference type="InterPro" id="IPR018228">
    <property type="entry name" value="DNase_TatD-rel_CS"/>
</dbReference>
<dbReference type="SUPFAM" id="SSF51556">
    <property type="entry name" value="Metallo-dependent hydrolases"/>
    <property type="match status" value="1"/>
</dbReference>
<feature type="binding site" evidence="3">
    <location>
        <position position="156"/>
    </location>
    <ligand>
        <name>a divalent metal cation</name>
        <dbReference type="ChEBI" id="CHEBI:60240"/>
        <label>2</label>
    </ligand>
</feature>
<keyword evidence="2" id="KW-0378">Hydrolase</keyword>
<dbReference type="InterPro" id="IPR032466">
    <property type="entry name" value="Metal_Hydrolase"/>
</dbReference>
<dbReference type="eggNOG" id="COG0084">
    <property type="taxonomic scope" value="Bacteria"/>
</dbReference>
<feature type="binding site" evidence="3">
    <location>
        <position position="211"/>
    </location>
    <ligand>
        <name>a divalent metal cation</name>
        <dbReference type="ChEBI" id="CHEBI:60240"/>
        <label>1</label>
    </ligand>
</feature>
<dbReference type="PIRSF" id="PIRSF005902">
    <property type="entry name" value="DNase_TatD"/>
    <property type="match status" value="1"/>
</dbReference>
<dbReference type="EMBL" id="JFDP01000002">
    <property type="protein sequence ID" value="KEZ24166.1"/>
    <property type="molecule type" value="Genomic_DNA"/>
</dbReference>
<evidence type="ECO:0000313" key="5">
    <source>
        <dbReference type="Proteomes" id="UP000028537"/>
    </source>
</evidence>
<feature type="binding site" evidence="3">
    <location>
        <position position="97"/>
    </location>
    <ligand>
        <name>a divalent metal cation</name>
        <dbReference type="ChEBI" id="CHEBI:60240"/>
        <label>1</label>
    </ligand>
</feature>
<dbReference type="FunFam" id="3.20.20.140:FF:000005">
    <property type="entry name" value="TatD family hydrolase"/>
    <property type="match status" value="1"/>
</dbReference>
<comment type="caution">
    <text evidence="4">The sequence shown here is derived from an EMBL/GenBank/DDBJ whole genome shotgun (WGS) entry which is preliminary data.</text>
</comment>
<dbReference type="GO" id="GO:0046872">
    <property type="term" value="F:metal ion binding"/>
    <property type="evidence" value="ECO:0007669"/>
    <property type="project" value="UniProtKB-KW"/>
</dbReference>
<dbReference type="AlphaFoldDB" id="A0A084F1S4"/>